<evidence type="ECO:0000259" key="11">
    <source>
        <dbReference type="Pfam" id="PF03828"/>
    </source>
</evidence>
<comment type="cofactor">
    <cofactor evidence="1">
        <name>Mn(2+)</name>
        <dbReference type="ChEBI" id="CHEBI:29035"/>
    </cofactor>
</comment>
<dbReference type="EC" id="2.7.7.19" evidence="5"/>
<dbReference type="GO" id="GO:0031123">
    <property type="term" value="P:RNA 3'-end processing"/>
    <property type="evidence" value="ECO:0007669"/>
    <property type="project" value="TreeGrafter"/>
</dbReference>
<feature type="region of interest" description="Disordered" evidence="10">
    <location>
        <begin position="1"/>
        <end position="134"/>
    </location>
</feature>
<feature type="compositionally biased region" description="Polar residues" evidence="10">
    <location>
        <begin position="118"/>
        <end position="134"/>
    </location>
</feature>
<dbReference type="SUPFAM" id="SSF81631">
    <property type="entry name" value="PAP/OAS1 substrate-binding domain"/>
    <property type="match status" value="1"/>
</dbReference>
<dbReference type="GO" id="GO:1990817">
    <property type="term" value="F:poly(A) RNA polymerase activity"/>
    <property type="evidence" value="ECO:0007669"/>
    <property type="project" value="UniProtKB-EC"/>
</dbReference>
<comment type="cofactor">
    <cofactor evidence="2">
        <name>Mg(2+)</name>
        <dbReference type="ChEBI" id="CHEBI:18420"/>
    </cofactor>
</comment>
<reference evidence="13 14" key="1">
    <citation type="submission" date="2017-11" db="EMBL/GenBank/DDBJ databases">
        <authorList>
            <person name="Kracher B."/>
        </authorList>
    </citation>
    <scope>NUCLEOTIDE SEQUENCE [LARGE SCALE GENOMIC DNA]</scope>
    <source>
        <strain evidence="13 14">RACE1</strain>
    </source>
</reference>
<dbReference type="GO" id="GO:0010605">
    <property type="term" value="P:negative regulation of macromolecule metabolic process"/>
    <property type="evidence" value="ECO:0007669"/>
    <property type="project" value="UniProtKB-ARBA"/>
</dbReference>
<evidence type="ECO:0000313" key="14">
    <source>
        <dbReference type="Proteomes" id="UP000275772"/>
    </source>
</evidence>
<dbReference type="SUPFAM" id="SSF81301">
    <property type="entry name" value="Nucleotidyltransferase"/>
    <property type="match status" value="1"/>
</dbReference>
<sequence>MSFTPQEPAPGLEDRVRGLILRNRESAHQDVQQIATKQQMSSGKKATDREPQPTLSYGKGSLERNSPNIVNGHRKRPNQAQRRKTNSQLSTPENQRYAHGYTADRPDDRDRNMPGHLQTGQDQVSNSYRHQAHQYHSNRLLHPTESLRSTHLMVSSPQLPYNHSSNRIVPQGLQVRNNLDQKSSQINRTLLEKTSPNTTIYGSNKYENLYEVCDLNKLIEETVSKICIKPNGISERENFRQLLENHCQNAIAQHEESLGNENFDASKVELRCFGSLMSGFATETSDMDLALITPALSKLETSGIIIPRLLEKILLNSGYGARLLSKTRIPIIKLCENPTKELLAALLEERAKWERNVEQPELVDKQNSTTSHDSKDDCRTTSDGPDIAQSLDKNSHSNRLLSLKQRPDQTLDEYYTAAKQVLKELGSHDVIARDSHLSPEQSKVLNDVCKAFIIGLNLNSLSVRIQKYRSILPLYNESLPFLQQSLETIYTRLKGESLAVAWETRTLKEALPKDELEAQALVQKWCSLIDSDAYLTNTFNYNRQLRYVYSKLKIFPSIRLAILKQHKLEEPTSYLERALKIMKDLQYGGNSMTVTDTLQVISHYISGIYNHEVQVHMLNQDFNGATLLDVGRQHRILQLAFDYEFGLALGVYVNNGQDSVQKFVTLLKSLNFRHSSSTCDSHIHTLISQLRILPDPTKLSNKKLRERFSDNLEFPKNKVGIQCDINFSAELAIHNTHLLRCYSSCDPRVKKIVLFIKHWAKVRGINVPYKGTLSSYGYALMVLHYLVNVTMPFVCPNLQAIHSDLPDYSLPSYLISVDFIDGRDVRFWRNETQIKKLAFQNQLNNNKQSVAELVRGFFEYYAYGGMNSGGQGRGFDWAKDVISLRTMGGLLKKQQKDWRNATTIIESRTTAAIAENIDKSNTGEDNAFKSFPSIQIKPLEGTREVRNRYLLAIEDPFELDHNVARTVTHQGVQLIRDEFRRAWGILRKGRGLGRNQDRLLEQVTNITDDRKVLNEIFALIDKTVG</sequence>
<feature type="domain" description="Poly(A) RNA polymerase mitochondrial-like central palm" evidence="12">
    <location>
        <begin position="215"/>
        <end position="339"/>
    </location>
</feature>
<dbReference type="GO" id="GO:0005737">
    <property type="term" value="C:cytoplasm"/>
    <property type="evidence" value="ECO:0007669"/>
    <property type="project" value="UniProtKB-SubCell"/>
</dbReference>
<dbReference type="GO" id="GO:0046872">
    <property type="term" value="F:metal ion binding"/>
    <property type="evidence" value="ECO:0007669"/>
    <property type="project" value="UniProtKB-KW"/>
</dbReference>
<evidence type="ECO:0000256" key="7">
    <source>
        <dbReference type="ARBA" id="ARBA00022679"/>
    </source>
</evidence>
<proteinExistence type="inferred from homology"/>
<dbReference type="PANTHER" id="PTHR12271">
    <property type="entry name" value="POLY A POLYMERASE CID PAP -RELATED"/>
    <property type="match status" value="1"/>
</dbReference>
<dbReference type="PANTHER" id="PTHR12271:SF40">
    <property type="entry name" value="POLY(A) RNA POLYMERASE GLD2"/>
    <property type="match status" value="1"/>
</dbReference>
<dbReference type="Gene3D" id="3.30.460.10">
    <property type="entry name" value="Beta Polymerase, domain 2"/>
    <property type="match status" value="1"/>
</dbReference>
<dbReference type="InterPro" id="IPR002058">
    <property type="entry name" value="PAP_assoc"/>
</dbReference>
<dbReference type="Proteomes" id="UP000275772">
    <property type="component" value="Unassembled WGS sequence"/>
</dbReference>
<evidence type="ECO:0000256" key="5">
    <source>
        <dbReference type="ARBA" id="ARBA00012388"/>
    </source>
</evidence>
<dbReference type="InterPro" id="IPR054708">
    <property type="entry name" value="MTPAP-like_central"/>
</dbReference>
<evidence type="ECO:0000313" key="13">
    <source>
        <dbReference type="EMBL" id="SZF05316.1"/>
    </source>
</evidence>
<keyword evidence="8" id="KW-0479">Metal-binding</keyword>
<feature type="domain" description="PAP-associated" evidence="11">
    <location>
        <begin position="849"/>
        <end position="961"/>
    </location>
</feature>
<evidence type="ECO:0000256" key="10">
    <source>
        <dbReference type="SAM" id="MobiDB-lite"/>
    </source>
</evidence>
<name>A0A383UZX8_BLUHO</name>
<dbReference type="GO" id="GO:0050265">
    <property type="term" value="F:RNA uridylyltransferase activity"/>
    <property type="evidence" value="ECO:0007669"/>
    <property type="project" value="TreeGrafter"/>
</dbReference>
<keyword evidence="9" id="KW-0460">Magnesium</keyword>
<evidence type="ECO:0000256" key="9">
    <source>
        <dbReference type="ARBA" id="ARBA00022842"/>
    </source>
</evidence>
<gene>
    <name evidence="13" type="ORF">BLGHR1_16118</name>
</gene>
<feature type="region of interest" description="Disordered" evidence="10">
    <location>
        <begin position="358"/>
        <end position="392"/>
    </location>
</feature>
<feature type="compositionally biased region" description="Basic residues" evidence="10">
    <location>
        <begin position="72"/>
        <end position="85"/>
    </location>
</feature>
<evidence type="ECO:0000256" key="6">
    <source>
        <dbReference type="ARBA" id="ARBA00022490"/>
    </source>
</evidence>
<comment type="similarity">
    <text evidence="4">Belongs to the DNA polymerase type-B-like family.</text>
</comment>
<feature type="compositionally biased region" description="Basic and acidic residues" evidence="10">
    <location>
        <begin position="102"/>
        <end position="113"/>
    </location>
</feature>
<dbReference type="Pfam" id="PF22600">
    <property type="entry name" value="MTPAP-like_central"/>
    <property type="match status" value="1"/>
</dbReference>
<evidence type="ECO:0000256" key="3">
    <source>
        <dbReference type="ARBA" id="ARBA00004496"/>
    </source>
</evidence>
<comment type="subcellular location">
    <subcellularLocation>
        <location evidence="3">Cytoplasm</location>
    </subcellularLocation>
</comment>
<keyword evidence="7" id="KW-0808">Transferase</keyword>
<dbReference type="AlphaFoldDB" id="A0A383UZX8"/>
<evidence type="ECO:0000256" key="4">
    <source>
        <dbReference type="ARBA" id="ARBA00008593"/>
    </source>
</evidence>
<evidence type="ECO:0000259" key="12">
    <source>
        <dbReference type="Pfam" id="PF22600"/>
    </source>
</evidence>
<accession>A0A383UZX8</accession>
<dbReference type="InterPro" id="IPR043519">
    <property type="entry name" value="NT_sf"/>
</dbReference>
<dbReference type="Gene3D" id="1.10.1410.10">
    <property type="match status" value="1"/>
</dbReference>
<feature type="compositionally biased region" description="Basic and acidic residues" evidence="10">
    <location>
        <begin position="12"/>
        <end position="28"/>
    </location>
</feature>
<dbReference type="EMBL" id="UNSH01000074">
    <property type="protein sequence ID" value="SZF05316.1"/>
    <property type="molecule type" value="Genomic_DNA"/>
</dbReference>
<keyword evidence="6" id="KW-0963">Cytoplasm</keyword>
<feature type="compositionally biased region" description="Polar residues" evidence="10">
    <location>
        <begin position="29"/>
        <end position="44"/>
    </location>
</feature>
<evidence type="ECO:0000256" key="2">
    <source>
        <dbReference type="ARBA" id="ARBA00001946"/>
    </source>
</evidence>
<evidence type="ECO:0000256" key="1">
    <source>
        <dbReference type="ARBA" id="ARBA00001936"/>
    </source>
</evidence>
<organism evidence="13 14">
    <name type="scientific">Blumeria hordei</name>
    <name type="common">Barley powdery mildew</name>
    <name type="synonym">Blumeria graminis f. sp. hordei</name>
    <dbReference type="NCBI Taxonomy" id="2867405"/>
    <lineage>
        <taxon>Eukaryota</taxon>
        <taxon>Fungi</taxon>
        <taxon>Dikarya</taxon>
        <taxon>Ascomycota</taxon>
        <taxon>Pezizomycotina</taxon>
        <taxon>Leotiomycetes</taxon>
        <taxon>Erysiphales</taxon>
        <taxon>Erysiphaceae</taxon>
        <taxon>Blumeria</taxon>
    </lineage>
</organism>
<dbReference type="Pfam" id="PF03828">
    <property type="entry name" value="PAP_assoc"/>
    <property type="match status" value="1"/>
</dbReference>
<dbReference type="VEuPathDB" id="FungiDB:BLGHR1_16118"/>
<evidence type="ECO:0000256" key="8">
    <source>
        <dbReference type="ARBA" id="ARBA00022723"/>
    </source>
</evidence>
<protein>
    <recommendedName>
        <fullName evidence="5">polynucleotide adenylyltransferase</fullName>
        <ecNumber evidence="5">2.7.7.19</ecNumber>
    </recommendedName>
</protein>